<dbReference type="Proteomes" id="UP000076660">
    <property type="component" value="Unassembled WGS sequence"/>
</dbReference>
<evidence type="ECO:0000256" key="1">
    <source>
        <dbReference type="ARBA" id="ARBA00022679"/>
    </source>
</evidence>
<sequence>MSGVVVTGWSALTSAGVGVDALAKRLELAEAGQVQKGQEIGDLYEEPLPAAKGHFLPSFSPREHLGRKGTSTYDRATGLAVVCCQEALREAGVTLDDEVRPRIGVVLGTSLGSFKSTSDYTRETLVQEKPYLVNPMLFPNTVMNCAAGQVAIRFGLRGVNTTIAGGTLGFLNALRYAGNAIDRGHVDVVVAGAVEEFTPHRAWSTHLTGATEVVAAGEAAGMFVLAKENTPEWAGTRQRAGVLAVATAYGPGGGDAAETALAGCVHRVLAKAGADPSEVSTVYTGEADDGDRREYGPIVRALGHRPKRVMVKRLFGECDAASGAVALGVLLAEERDGRPGGLCLLTARGADGAVGAAIVRRYADGGPDRG</sequence>
<dbReference type="GO" id="GO:0006633">
    <property type="term" value="P:fatty acid biosynthetic process"/>
    <property type="evidence" value="ECO:0007669"/>
    <property type="project" value="TreeGrafter"/>
</dbReference>
<organism evidence="3 4">
    <name type="scientific">Amycolatopsis keratiniphila subsp. keratiniphila</name>
    <dbReference type="NCBI Taxonomy" id="227715"/>
    <lineage>
        <taxon>Bacteria</taxon>
        <taxon>Bacillati</taxon>
        <taxon>Actinomycetota</taxon>
        <taxon>Actinomycetes</taxon>
        <taxon>Pseudonocardiales</taxon>
        <taxon>Pseudonocardiaceae</taxon>
        <taxon>Amycolatopsis</taxon>
        <taxon>Amycolatopsis japonica group</taxon>
    </lineage>
</organism>
<proteinExistence type="predicted"/>
<evidence type="ECO:0000313" key="4">
    <source>
        <dbReference type="Proteomes" id="UP000076660"/>
    </source>
</evidence>
<reference evidence="3 4" key="1">
    <citation type="submission" date="2016-12" db="EMBL/GenBank/DDBJ databases">
        <title>Amycolatopsis keratiniphila subsp. keratiniphila genome sequencing and assembly.</title>
        <authorList>
            <person name="Mayilraj S."/>
            <person name="Kaur N."/>
        </authorList>
    </citation>
    <scope>NUCLEOTIDE SEQUENCE [LARGE SCALE GENOMIC DNA]</scope>
    <source>
        <strain evidence="3 4">DSM 44409</strain>
    </source>
</reference>
<dbReference type="PANTHER" id="PTHR11712">
    <property type="entry name" value="POLYKETIDE SYNTHASE-RELATED"/>
    <property type="match status" value="1"/>
</dbReference>
<comment type="caution">
    <text evidence="3">The sequence shown here is derived from an EMBL/GenBank/DDBJ whole genome shotgun (WGS) entry which is preliminary data.</text>
</comment>
<dbReference type="AlphaFoldDB" id="A0A1W2LKV3"/>
<dbReference type="OrthoDB" id="7061549at2"/>
<evidence type="ECO:0000313" key="3">
    <source>
        <dbReference type="EMBL" id="ONF63366.1"/>
    </source>
</evidence>
<dbReference type="RefSeq" id="WP_063272296.1">
    <property type="nucleotide sequence ID" value="NZ_LQMT02000037.1"/>
</dbReference>
<name>A0A1W2LKV3_9PSEU</name>
<dbReference type="Gene3D" id="3.40.47.10">
    <property type="match status" value="1"/>
</dbReference>
<dbReference type="PANTHER" id="PTHR11712:SF347">
    <property type="entry name" value="BETA KETOACYL-ACYL CARRIER PROTEIN SYNTHASE"/>
    <property type="match status" value="1"/>
</dbReference>
<accession>A0A1W2LKV3</accession>
<dbReference type="SUPFAM" id="SSF53901">
    <property type="entry name" value="Thiolase-like"/>
    <property type="match status" value="2"/>
</dbReference>
<dbReference type="InterPro" id="IPR014030">
    <property type="entry name" value="Ketoacyl_synth_N"/>
</dbReference>
<dbReference type="GO" id="GO:0004315">
    <property type="term" value="F:3-oxoacyl-[acyl-carrier-protein] synthase activity"/>
    <property type="evidence" value="ECO:0007669"/>
    <property type="project" value="TreeGrafter"/>
</dbReference>
<dbReference type="InterPro" id="IPR016039">
    <property type="entry name" value="Thiolase-like"/>
</dbReference>
<keyword evidence="1" id="KW-0808">Transferase</keyword>
<feature type="domain" description="Beta-ketoacyl synthase-like N-terminal" evidence="2">
    <location>
        <begin position="3"/>
        <end position="198"/>
    </location>
</feature>
<dbReference type="Pfam" id="PF00109">
    <property type="entry name" value="ketoacyl-synt"/>
    <property type="match status" value="1"/>
</dbReference>
<dbReference type="InterPro" id="IPR000794">
    <property type="entry name" value="Beta-ketoacyl_synthase"/>
</dbReference>
<protein>
    <submittedName>
        <fullName evidence="3">Beta-ketoacyl synthase</fullName>
    </submittedName>
</protein>
<gene>
    <name evidence="3" type="ORF">AVR91_0234865</name>
</gene>
<evidence type="ECO:0000259" key="2">
    <source>
        <dbReference type="Pfam" id="PF00109"/>
    </source>
</evidence>
<dbReference type="EMBL" id="LQMT02000037">
    <property type="protein sequence ID" value="ONF63366.1"/>
    <property type="molecule type" value="Genomic_DNA"/>
</dbReference>